<dbReference type="GO" id="GO:0003824">
    <property type="term" value="F:catalytic activity"/>
    <property type="evidence" value="ECO:0007669"/>
    <property type="project" value="InterPro"/>
</dbReference>
<dbReference type="AlphaFoldDB" id="A0A0L1JCV9"/>
<keyword evidence="1" id="KW-0040">ANK repeat</keyword>
<dbReference type="InterPro" id="IPR035994">
    <property type="entry name" value="Nucleoside_phosphorylase_sf"/>
</dbReference>
<dbReference type="RefSeq" id="XP_015410489.1">
    <property type="nucleotide sequence ID" value="XM_015548433.1"/>
</dbReference>
<dbReference type="PANTHER" id="PTHR46082">
    <property type="entry name" value="ATP/GTP-BINDING PROTEIN-RELATED"/>
    <property type="match status" value="1"/>
</dbReference>
<evidence type="ECO:0000256" key="1">
    <source>
        <dbReference type="PROSITE-ProRule" id="PRU00023"/>
    </source>
</evidence>
<reference evidence="2 3" key="1">
    <citation type="submission" date="2014-06" db="EMBL/GenBank/DDBJ databases">
        <title>The Genome of the Aflatoxigenic Filamentous Fungus Aspergillus nomius.</title>
        <authorList>
            <person name="Moore M.G."/>
            <person name="Shannon B.M."/>
            <person name="Brian M.M."/>
        </authorList>
    </citation>
    <scope>NUCLEOTIDE SEQUENCE [LARGE SCALE GENOMIC DNA]</scope>
    <source>
        <strain evidence="2 3">NRRL 13137</strain>
    </source>
</reference>
<accession>A0A0L1JCV9</accession>
<dbReference type="SUPFAM" id="SSF53167">
    <property type="entry name" value="Purine and uridine phosphorylases"/>
    <property type="match status" value="1"/>
</dbReference>
<dbReference type="Proteomes" id="UP000037505">
    <property type="component" value="Unassembled WGS sequence"/>
</dbReference>
<dbReference type="InterPro" id="IPR036770">
    <property type="entry name" value="Ankyrin_rpt-contain_sf"/>
</dbReference>
<sequence>MATQADTLSKSRSEYTVGWICALPKEQTAAMAMLDKKHLDLPQPSNDHNIYTLGSIGKHNIVIACLPKGRYGTNSAATVATQMVRTFPSIKIGLLVGIGGGIPPKVRLGDVVVSTPVGGFPGVVQWDISKTKDGNFERTGSLNNPPTSLLTALTELETEHDLNGTKIPEFLDELKLKWPRLAPRYLKCDSYEDPLHIHEFHHSQSRWKTILTLWEMILALVTYLFGWREFTPSQSRPEQVASNAMDTIGDGGQHKPRHVRVHYGLIASGNQVIKDAIFRDKLDREFGGHILCVEMEAAGLMNNFPCIVIRGICDYADSHKNKEWQEHAATVAAAFAKELLEYVQPPDVDEVNPDFRDSDGPTPLSFALLKGHESVVERLVATGKVDQDSKGSNEQTPLSLAAEHGHEAVVMVLLNECVDLESKDTLWAEAAIVGCTEWARGSGQASPRKGS</sequence>
<dbReference type="GO" id="GO:0009116">
    <property type="term" value="P:nucleoside metabolic process"/>
    <property type="evidence" value="ECO:0007669"/>
    <property type="project" value="InterPro"/>
</dbReference>
<feature type="repeat" description="ANK" evidence="1">
    <location>
        <begin position="359"/>
        <end position="383"/>
    </location>
</feature>
<dbReference type="PANTHER" id="PTHR46082:SF11">
    <property type="entry name" value="AAA+ ATPASE DOMAIN-CONTAINING PROTEIN-RELATED"/>
    <property type="match status" value="1"/>
</dbReference>
<dbReference type="PROSITE" id="PS50297">
    <property type="entry name" value="ANK_REP_REGION"/>
    <property type="match status" value="2"/>
</dbReference>
<dbReference type="Gene3D" id="3.40.50.1580">
    <property type="entry name" value="Nucleoside phosphorylase domain"/>
    <property type="match status" value="1"/>
</dbReference>
<dbReference type="SMART" id="SM00248">
    <property type="entry name" value="ANK"/>
    <property type="match status" value="2"/>
</dbReference>
<protein>
    <submittedName>
        <fullName evidence="2">Ankyrin repeat-containing protein</fullName>
    </submittedName>
</protein>
<dbReference type="SUPFAM" id="SSF48403">
    <property type="entry name" value="Ankyrin repeat"/>
    <property type="match status" value="1"/>
</dbReference>
<dbReference type="EMBL" id="JNOM01000028">
    <property type="protein sequence ID" value="KNG89566.1"/>
    <property type="molecule type" value="Genomic_DNA"/>
</dbReference>
<dbReference type="OrthoDB" id="1577640at2759"/>
<evidence type="ECO:0000313" key="2">
    <source>
        <dbReference type="EMBL" id="KNG89566.1"/>
    </source>
</evidence>
<evidence type="ECO:0000313" key="3">
    <source>
        <dbReference type="Proteomes" id="UP000037505"/>
    </source>
</evidence>
<comment type="caution">
    <text evidence="2">The sequence shown here is derived from an EMBL/GenBank/DDBJ whole genome shotgun (WGS) entry which is preliminary data.</text>
</comment>
<feature type="repeat" description="ANK" evidence="1">
    <location>
        <begin position="393"/>
        <end position="425"/>
    </location>
</feature>
<dbReference type="PROSITE" id="PS50088">
    <property type="entry name" value="ANK_REPEAT"/>
    <property type="match status" value="2"/>
</dbReference>
<proteinExistence type="predicted"/>
<gene>
    <name evidence="2" type="ORF">ANOM_003176</name>
</gene>
<name>A0A0L1JCV9_ASPN3</name>
<dbReference type="Pfam" id="PF12796">
    <property type="entry name" value="Ank_2"/>
    <property type="match status" value="1"/>
</dbReference>
<dbReference type="InterPro" id="IPR053137">
    <property type="entry name" value="NLR-like"/>
</dbReference>
<dbReference type="STRING" id="1509407.A0A0L1JCV9"/>
<organism evidence="2 3">
    <name type="scientific">Aspergillus nomiae NRRL (strain ATCC 15546 / NRRL 13137 / CBS 260.88 / M93)</name>
    <dbReference type="NCBI Taxonomy" id="1509407"/>
    <lineage>
        <taxon>Eukaryota</taxon>
        <taxon>Fungi</taxon>
        <taxon>Dikarya</taxon>
        <taxon>Ascomycota</taxon>
        <taxon>Pezizomycotina</taxon>
        <taxon>Eurotiomycetes</taxon>
        <taxon>Eurotiomycetidae</taxon>
        <taxon>Eurotiales</taxon>
        <taxon>Aspergillaceae</taxon>
        <taxon>Aspergillus</taxon>
        <taxon>Aspergillus subgen. Circumdati</taxon>
    </lineage>
</organism>
<dbReference type="InterPro" id="IPR002110">
    <property type="entry name" value="Ankyrin_rpt"/>
</dbReference>
<keyword evidence="3" id="KW-1185">Reference proteome</keyword>
<dbReference type="GeneID" id="26804980"/>
<dbReference type="Gene3D" id="1.25.40.20">
    <property type="entry name" value="Ankyrin repeat-containing domain"/>
    <property type="match status" value="1"/>
</dbReference>